<dbReference type="InterPro" id="IPR012310">
    <property type="entry name" value="DNA_ligase_ATP-dep_cent"/>
</dbReference>
<dbReference type="Proteomes" id="UP000051449">
    <property type="component" value="Unassembled WGS sequence"/>
</dbReference>
<evidence type="ECO:0000256" key="1">
    <source>
        <dbReference type="ARBA" id="ARBA00001968"/>
    </source>
</evidence>
<dbReference type="InterPro" id="IPR050326">
    <property type="entry name" value="NAD_dep_DNA_ligaseB"/>
</dbReference>
<organism evidence="8 9">
    <name type="scientific">Acinetobacter baumannii</name>
    <dbReference type="NCBI Taxonomy" id="470"/>
    <lineage>
        <taxon>Bacteria</taxon>
        <taxon>Pseudomonadati</taxon>
        <taxon>Pseudomonadota</taxon>
        <taxon>Gammaproteobacteria</taxon>
        <taxon>Moraxellales</taxon>
        <taxon>Moraxellaceae</taxon>
        <taxon>Acinetobacter</taxon>
        <taxon>Acinetobacter calcoaceticus/baumannii complex</taxon>
    </lineage>
</organism>
<evidence type="ECO:0000313" key="8">
    <source>
        <dbReference type="EMBL" id="KQE03577.1"/>
    </source>
</evidence>
<evidence type="ECO:0000256" key="6">
    <source>
        <dbReference type="ARBA" id="ARBA00034003"/>
    </source>
</evidence>
<reference evidence="8 9" key="1">
    <citation type="submission" date="2015-10" db="EMBL/GenBank/DDBJ databases">
        <title>The utility of whole genome sequencing in characterizing Acinetobacter epidemiology and analyzing hospital outbreaks.</title>
        <authorList>
            <person name="Ozer E.A."/>
            <person name="Fitzpatrick M.A."/>
            <person name="Hauser A.R."/>
        </authorList>
    </citation>
    <scope>NUCLEOTIDE SEQUENCE [LARGE SCALE GENOMIC DNA]</scope>
    <source>
        <strain evidence="8 9">ABBL072</strain>
    </source>
</reference>
<comment type="catalytic activity">
    <reaction evidence="6">
        <text>ATP + (deoxyribonucleotide)n-3'-hydroxyl + 5'-phospho-(deoxyribonucleotide)m = (deoxyribonucleotide)n+m + AMP + diphosphate.</text>
        <dbReference type="EC" id="6.5.1.1"/>
    </reaction>
</comment>
<evidence type="ECO:0000256" key="3">
    <source>
        <dbReference type="ARBA" id="ARBA00022705"/>
    </source>
</evidence>
<dbReference type="SUPFAM" id="SSF56091">
    <property type="entry name" value="DNA ligase/mRNA capping enzyme, catalytic domain"/>
    <property type="match status" value="1"/>
</dbReference>
<evidence type="ECO:0000256" key="5">
    <source>
        <dbReference type="ARBA" id="ARBA00023204"/>
    </source>
</evidence>
<dbReference type="GO" id="GO:0003910">
    <property type="term" value="F:DNA ligase (ATP) activity"/>
    <property type="evidence" value="ECO:0007669"/>
    <property type="project" value="UniProtKB-EC"/>
</dbReference>
<dbReference type="EMBL" id="LLGC01000179">
    <property type="protein sequence ID" value="KQE03577.1"/>
    <property type="molecule type" value="Genomic_DNA"/>
</dbReference>
<keyword evidence="4" id="KW-0227">DNA damage</keyword>
<dbReference type="GO" id="GO:0006260">
    <property type="term" value="P:DNA replication"/>
    <property type="evidence" value="ECO:0007669"/>
    <property type="project" value="UniProtKB-KW"/>
</dbReference>
<dbReference type="PANTHER" id="PTHR47810">
    <property type="entry name" value="DNA LIGASE"/>
    <property type="match status" value="1"/>
</dbReference>
<dbReference type="SUPFAM" id="SSF50249">
    <property type="entry name" value="Nucleic acid-binding proteins"/>
    <property type="match status" value="1"/>
</dbReference>
<dbReference type="PANTHER" id="PTHR47810:SF1">
    <property type="entry name" value="DNA LIGASE B"/>
    <property type="match status" value="1"/>
</dbReference>
<comment type="cofactor">
    <cofactor evidence="1">
        <name>a divalent metal cation</name>
        <dbReference type="ChEBI" id="CHEBI:60240"/>
    </cofactor>
</comment>
<dbReference type="AlphaFoldDB" id="A0AAP1FB79"/>
<feature type="domain" description="ATP-dependent DNA ligase family profile" evidence="7">
    <location>
        <begin position="165"/>
        <end position="347"/>
    </location>
</feature>
<evidence type="ECO:0000256" key="2">
    <source>
        <dbReference type="ARBA" id="ARBA00022598"/>
    </source>
</evidence>
<dbReference type="Gene3D" id="3.30.470.30">
    <property type="entry name" value="DNA ligase/mRNA capping enzyme"/>
    <property type="match status" value="1"/>
</dbReference>
<keyword evidence="3" id="KW-0235">DNA replication</keyword>
<name>A0AAP1FB79_ACIBA</name>
<evidence type="ECO:0000256" key="4">
    <source>
        <dbReference type="ARBA" id="ARBA00022763"/>
    </source>
</evidence>
<evidence type="ECO:0000259" key="7">
    <source>
        <dbReference type="Pfam" id="PF01068"/>
    </source>
</evidence>
<dbReference type="InterPro" id="IPR012340">
    <property type="entry name" value="NA-bd_OB-fold"/>
</dbReference>
<evidence type="ECO:0000313" key="9">
    <source>
        <dbReference type="Proteomes" id="UP000051449"/>
    </source>
</evidence>
<dbReference type="GO" id="GO:0006310">
    <property type="term" value="P:DNA recombination"/>
    <property type="evidence" value="ECO:0007669"/>
    <property type="project" value="InterPro"/>
</dbReference>
<protein>
    <submittedName>
        <fullName evidence="8">DNA ligase</fullName>
    </submittedName>
</protein>
<comment type="caution">
    <text evidence="8">The sequence shown here is derived from an EMBL/GenBank/DDBJ whole genome shotgun (WGS) entry which is preliminary data.</text>
</comment>
<keyword evidence="5" id="KW-0234">DNA repair</keyword>
<dbReference type="RefSeq" id="WP_000212229.1">
    <property type="nucleotide sequence ID" value="NZ_CACSGJ010000042.1"/>
</dbReference>
<dbReference type="GO" id="GO:0005524">
    <property type="term" value="F:ATP binding"/>
    <property type="evidence" value="ECO:0007669"/>
    <property type="project" value="InterPro"/>
</dbReference>
<keyword evidence="2 8" id="KW-0436">Ligase</keyword>
<accession>A0AAP1FB79</accession>
<proteinExistence type="predicted"/>
<dbReference type="GO" id="GO:0006281">
    <property type="term" value="P:DNA repair"/>
    <property type="evidence" value="ECO:0007669"/>
    <property type="project" value="UniProtKB-KW"/>
</dbReference>
<gene>
    <name evidence="8" type="ORF">APD33_13255</name>
</gene>
<dbReference type="Pfam" id="PF01068">
    <property type="entry name" value="DNA_ligase_A_M"/>
    <property type="match status" value="1"/>
</dbReference>
<sequence>MATLEPVLTQTFNSDLVCQALNEIAQESSKNKKLEMVSHYISNPLFKEVCSLAYNPFRIFGILPDKDAKGTGELWFDEADTLEIIYALEKRELTGNAAREAVRCQLAQLSEKSGDLFIRILRKDLRAGFSESTINKACKGLIPEFPYQRCSLPKDAKFDTWTWGKGVFSQEKADGMYANGNKRANELLSFVSRQGSQFPMDEFKDIVEEAELLLQPNFQYHGELLVERDGVELPREIGNGILNSVLKGGKFAENERPIYKVWDFIPFEAVVPKGVFKAPYANRFRALFNMVKGGKYIRIIETRIVNSLSEAYKHCEEKLLLGKEGTVIKNSTAIWKDGTSKEQIKLKLEADCELEVVGINEGKAGSKNEGRAGALSCKSACGQLIVDVAVKNEKLRDELDANPEDWIGRIITVRSNTILKPSASSPNYSLFLPRMVEDCYRLDKTVADDLARIYEQFDNAIKNVQVG</sequence>